<evidence type="ECO:0000313" key="2">
    <source>
        <dbReference type="EMBL" id="CUS35148.1"/>
    </source>
</evidence>
<sequence>MGKVLIIPKCLNSTRLTWHVRVKMGQQILVTGATGFIGRALRLNLLRAGYEVRGTIRNPSKTPLQERSHPGGLNWVVLHDQSTAAELQQVLKGVHVVIHLAARVHVMAGHESDRRHEFTRINADWTERLARAAGAQGVRRFVYMSSIKVHGEKSSAPFTEEDSPSPQDPYGVSKWEAERGLAMVSSQTSLEIVVIRSPLVYGPGVGGNFLQLLKIVQKGIPLPFALVENRRSLIYQGNLVDALIRSVEDDRAAGRTYLVSDGEDLSTPDLIRRLGAALGLRARLWPLPIPILRRLGQVVGKQMVVERLVESLQVNPSKIRQELDWHPPFCVDQGLAETADWFRAHAAKRVMVA</sequence>
<dbReference type="Gene3D" id="3.40.50.720">
    <property type="entry name" value="NAD(P)-binding Rossmann-like Domain"/>
    <property type="match status" value="1"/>
</dbReference>
<dbReference type="SUPFAM" id="SSF51735">
    <property type="entry name" value="NAD(P)-binding Rossmann-fold domains"/>
    <property type="match status" value="1"/>
</dbReference>
<dbReference type="AlphaFoldDB" id="A0A0S4LBG3"/>
<gene>
    <name evidence="2" type="ORF">COMA1_20144</name>
</gene>
<keyword evidence="3" id="KW-1185">Reference proteome</keyword>
<organism evidence="2 3">
    <name type="scientific">Candidatus Nitrospira nitrosa</name>
    <dbReference type="NCBI Taxonomy" id="1742972"/>
    <lineage>
        <taxon>Bacteria</taxon>
        <taxon>Pseudomonadati</taxon>
        <taxon>Nitrospirota</taxon>
        <taxon>Nitrospiria</taxon>
        <taxon>Nitrospirales</taxon>
        <taxon>Nitrospiraceae</taxon>
        <taxon>Nitrospira</taxon>
    </lineage>
</organism>
<dbReference type="GO" id="GO:0005737">
    <property type="term" value="C:cytoplasm"/>
    <property type="evidence" value="ECO:0007669"/>
    <property type="project" value="TreeGrafter"/>
</dbReference>
<dbReference type="STRING" id="1742972.COMA1_20144"/>
<accession>A0A0S4LBG3</accession>
<dbReference type="InterPro" id="IPR051783">
    <property type="entry name" value="NAD(P)-dependent_oxidoreduct"/>
</dbReference>
<proteinExistence type="predicted"/>
<dbReference type="InterPro" id="IPR036291">
    <property type="entry name" value="NAD(P)-bd_dom_sf"/>
</dbReference>
<dbReference type="Proteomes" id="UP000199032">
    <property type="component" value="Unassembled WGS sequence"/>
</dbReference>
<evidence type="ECO:0000313" key="3">
    <source>
        <dbReference type="Proteomes" id="UP000199032"/>
    </source>
</evidence>
<feature type="domain" description="NAD-dependent epimerase/dehydratase" evidence="1">
    <location>
        <begin position="28"/>
        <end position="258"/>
    </location>
</feature>
<reference evidence="2 3" key="1">
    <citation type="submission" date="2015-10" db="EMBL/GenBank/DDBJ databases">
        <authorList>
            <person name="Gilbert D.G."/>
        </authorList>
    </citation>
    <scope>NUCLEOTIDE SEQUENCE [LARGE SCALE GENOMIC DNA]</scope>
    <source>
        <strain evidence="2">COMA1</strain>
    </source>
</reference>
<dbReference type="PANTHER" id="PTHR48079:SF6">
    <property type="entry name" value="NAD(P)-BINDING DOMAIN-CONTAINING PROTEIN-RELATED"/>
    <property type="match status" value="1"/>
</dbReference>
<dbReference type="InterPro" id="IPR001509">
    <property type="entry name" value="Epimerase_deHydtase"/>
</dbReference>
<dbReference type="PANTHER" id="PTHR48079">
    <property type="entry name" value="PROTEIN YEEZ"/>
    <property type="match status" value="1"/>
</dbReference>
<protein>
    <submittedName>
        <fullName evidence="2">NAD-dependent epimerase/dehydratase</fullName>
    </submittedName>
</protein>
<evidence type="ECO:0000259" key="1">
    <source>
        <dbReference type="Pfam" id="PF01370"/>
    </source>
</evidence>
<dbReference type="EMBL" id="CZQA01000008">
    <property type="protein sequence ID" value="CUS35148.1"/>
    <property type="molecule type" value="Genomic_DNA"/>
</dbReference>
<dbReference type="Pfam" id="PF01370">
    <property type="entry name" value="Epimerase"/>
    <property type="match status" value="1"/>
</dbReference>
<name>A0A0S4LBG3_9BACT</name>
<dbReference type="GO" id="GO:0004029">
    <property type="term" value="F:aldehyde dehydrogenase (NAD+) activity"/>
    <property type="evidence" value="ECO:0007669"/>
    <property type="project" value="TreeGrafter"/>
</dbReference>